<reference evidence="1" key="1">
    <citation type="submission" date="2024-03" db="EMBL/GenBank/DDBJ databases">
        <title>WGS assembly of Saponaria officinalis var. Norfolk2.</title>
        <authorList>
            <person name="Jenkins J."/>
            <person name="Shu S."/>
            <person name="Grimwood J."/>
            <person name="Barry K."/>
            <person name="Goodstein D."/>
            <person name="Schmutz J."/>
            <person name="Leebens-Mack J."/>
            <person name="Osbourn A."/>
        </authorList>
    </citation>
    <scope>NUCLEOTIDE SEQUENCE [LARGE SCALE GENOMIC DNA]</scope>
    <source>
        <strain evidence="1">JIC</strain>
    </source>
</reference>
<organism evidence="1 2">
    <name type="scientific">Saponaria officinalis</name>
    <name type="common">Common soapwort</name>
    <name type="synonym">Lychnis saponaria</name>
    <dbReference type="NCBI Taxonomy" id="3572"/>
    <lineage>
        <taxon>Eukaryota</taxon>
        <taxon>Viridiplantae</taxon>
        <taxon>Streptophyta</taxon>
        <taxon>Embryophyta</taxon>
        <taxon>Tracheophyta</taxon>
        <taxon>Spermatophyta</taxon>
        <taxon>Magnoliopsida</taxon>
        <taxon>eudicotyledons</taxon>
        <taxon>Gunneridae</taxon>
        <taxon>Pentapetalae</taxon>
        <taxon>Caryophyllales</taxon>
        <taxon>Caryophyllaceae</taxon>
        <taxon>Caryophylleae</taxon>
        <taxon>Saponaria</taxon>
    </lineage>
</organism>
<dbReference type="Proteomes" id="UP001443914">
    <property type="component" value="Unassembled WGS sequence"/>
</dbReference>
<accession>A0AAW1HXR6</accession>
<dbReference type="AlphaFoldDB" id="A0AAW1HXR6"/>
<comment type="caution">
    <text evidence="1">The sequence shown here is derived from an EMBL/GenBank/DDBJ whole genome shotgun (WGS) entry which is preliminary data.</text>
</comment>
<evidence type="ECO:0000313" key="2">
    <source>
        <dbReference type="Proteomes" id="UP001443914"/>
    </source>
</evidence>
<name>A0AAW1HXR6_SAPOF</name>
<proteinExistence type="predicted"/>
<protein>
    <submittedName>
        <fullName evidence="1">Uncharacterized protein</fullName>
    </submittedName>
</protein>
<dbReference type="EMBL" id="JBDFQZ010000010">
    <property type="protein sequence ID" value="KAK9681856.1"/>
    <property type="molecule type" value="Genomic_DNA"/>
</dbReference>
<sequence>MTTLSDEIASLSVSMQRLTVAVSNFVLSRSLQGTFDMSKLPRNCLTALKLDHLVPVEQQVFDEIPEPNSQAPTNDLCPTQLPKLSWMSELQEEALPLTTHHLLGEIGEPDPFISREDTVVSGAQEVFDEMPVPDFILEMAQLEKTSQVEFGEEDEGFASVMVSTEVLNSSAVIDL</sequence>
<evidence type="ECO:0000313" key="1">
    <source>
        <dbReference type="EMBL" id="KAK9681856.1"/>
    </source>
</evidence>
<keyword evidence="2" id="KW-1185">Reference proteome</keyword>
<gene>
    <name evidence="1" type="ORF">RND81_10G032200</name>
</gene>